<dbReference type="GeneID" id="87892162"/>
<name>A0ABR0FGE6_9PEZI</name>
<dbReference type="Pfam" id="PF00107">
    <property type="entry name" value="ADH_zinc_N"/>
    <property type="match status" value="1"/>
</dbReference>
<dbReference type="InterPro" id="IPR020807">
    <property type="entry name" value="PKS_DH"/>
</dbReference>
<comment type="caution">
    <text evidence="8">Lacks conserved residue(s) required for the propagation of feature annotation.</text>
</comment>
<dbReference type="InterPro" id="IPR049551">
    <property type="entry name" value="PKS_DH_C"/>
</dbReference>
<dbReference type="PROSITE" id="PS52019">
    <property type="entry name" value="PKS_MFAS_DH"/>
    <property type="match status" value="1"/>
</dbReference>
<dbReference type="Pfam" id="PF23297">
    <property type="entry name" value="ACP_SdgA_C"/>
    <property type="match status" value="1"/>
</dbReference>
<dbReference type="InterPro" id="IPR016039">
    <property type="entry name" value="Thiolase-like"/>
</dbReference>
<dbReference type="InterPro" id="IPR042104">
    <property type="entry name" value="PKS_dehydratase_sf"/>
</dbReference>
<organism evidence="13 14">
    <name type="scientific">Podospora bellae-mahoneyi</name>
    <dbReference type="NCBI Taxonomy" id="2093777"/>
    <lineage>
        <taxon>Eukaryota</taxon>
        <taxon>Fungi</taxon>
        <taxon>Dikarya</taxon>
        <taxon>Ascomycota</taxon>
        <taxon>Pezizomycotina</taxon>
        <taxon>Sordariomycetes</taxon>
        <taxon>Sordariomycetidae</taxon>
        <taxon>Sordariales</taxon>
        <taxon>Podosporaceae</taxon>
        <taxon>Podospora</taxon>
    </lineage>
</organism>
<feature type="compositionally biased region" description="Polar residues" evidence="9">
    <location>
        <begin position="1111"/>
        <end position="1121"/>
    </location>
</feature>
<dbReference type="Pfam" id="PF14765">
    <property type="entry name" value="PS-DH"/>
    <property type="match status" value="1"/>
</dbReference>
<dbReference type="SUPFAM" id="SSF47336">
    <property type="entry name" value="ACP-like"/>
    <property type="match status" value="1"/>
</dbReference>
<dbReference type="Gene3D" id="3.40.50.720">
    <property type="entry name" value="NAD(P)-binding Rossmann-like Domain"/>
    <property type="match status" value="3"/>
</dbReference>
<sequence length="2211" mass="240715">MQRSSCCRIMADQQPMPIAIVGMSCRLPGDVSTPGEFYRMLCRKRSGWSKVPKDRFTAEAYHHPNPDKKGCFNSQGGYFIKDDISMFDAGFFDITKKEAESMDPAQRLLLETAYEAFENGGFPKEHISGKRVGVFIGANYTEHRVGNLRDLDHIPNFDATGNQGAFLAGRLAYYFNLRGPAFTVDTACSSSLHALHLAVQSIRAGESESAIVGASHLITHPDIWVSMAKLRLFSDVGKTYAFDDRAKSGYARGEGAGCLILKPLAQAQADNDHIFSVITHSGISHNGRTVGIVAPSPEEQERLLRDVFAEAKIDPKDVGFFEAHGTGTKKGDPIEATAIYRAVGRHFTTDQPLYIGSAKPNVGHLEGVSGIVSVIKSVLMLYYGFILPNTEFETLNPAIPLDKWNMRVATDQKPWPSKRKYACVNNFGFSGSNSMCVLSAAPITREIELGKDAGYTPQRLFVLSANDETALRKSMKELGIWLEQHAELYQTTMPRNLAYTLCQRRSHLPWRVAVVAGMCSAVAGSLNSHEMVPARASSETPKLAFVFTGQGAQWHAMGRELITTHPVFKGAIMRADKTLRDIGADFSIYEELTRDKKSTKVGMAHISQPICSAVQLALIDLLESFGIRPTAVTGHSSGEIGAAYAAGALDFESAMAAAYYRGQVIIELKKTHTQLKGSMMAVGSGADELAPMLKALNQEGGPQAVVACENSPSSTTLSGDEEAIDRVGKMFQDKGVFNRKLFVDVAYHSPHMKLIAESYLAKISHIQVPDNVSSSNVEFYSSLRGRRIDLHELGPEYWVDNLTQAVRFSTSLQRLCNEHKPDILLEVGPHAALKGPIMQILKKVGAAATKISYIPTLVRDQDATTTCLEAAGQLFVRGYPLDFFNINHKRQENEHPDLVPMLYTYPWSKQKYWYESRLSRQHRIKPFARNDLIGIMADWSSELEPTWRNVVRTEDLPWLKEYEVQGRHVYPASAFVSMVVEAAAQQASLTGADVEKYDLRNLKIKEHLFVEDGKEFEVLLNFRALEGEKGHEFRITSYEDSRGWLEHCTGTVVMDAASRRRAAPRDASVPSARTEAMKKLISEADSSSACSSAGSSPPSSATSDAGHGSHTPATPTQDCSDQVCNTSRKLNALAGGGAEIYESLSALGMGFPKSFKSVVDVCINRTKIVANCCTRDTAADMPVDFETPFQIHPSVLDAMLQVPLLNLKSTEDGIPTAHLPVAIRHVTVRTPWKKRVNDTFCIHCNLEPKTATFMVEVFSGASSGAAAISMSGLVMKAVRTGQKDTKAPRELCFQYNWQPFAQAKCKGHSSDEKTKKRSDSDIVIVTEEDNDPLVSALCHAIEASTGLSPRVSSMDNLSDFGSKFLVLSDLEGPVLPNLLASRLEQIKSLLTISPGLIWITRGATRFPTNPEANMALGLIRTARSERSAVASSLDLDPKSKLSTDEQASLIFEALRESVLSEEEGEKEMEFAEEQGQLVVPRIKVDEKLNLDVHRSLGPSASYLQNFHQPGRQLRLAPHSSESFDDMYFEDCPETALGEDEIEIAVVASALSKDDADKAETHDAESKIVRSCSGTITRLGTGVRNFAQGTRVCALALGPFGTHARARTSSAVAIPAGLSMENAAIIPAAYAAAHYALVDLAKLHPSERILIQLAGPAGLAAVEVARHLGASAYVLVQNDDEAATAKRAGVSRERVLNAHSIHLRRQLEEATMGEGMDVVLTLSGNETNVAWECLSDFGRFVEIRTSATHANTRPGLGDNATFTSLNMASVAAARPKAMERTLKAVVDNIASGVIKAPSDATILPVSELSRGMEMVHNRAAHPVVVVAGPKEQVKAMHQISNTIFRRDGTHVIVGGTGGLGRSMAKFMIQHGARSIVLLSRSGIGKEMVDQLQKEANCPDARVVVKKCDASDEQQVQQLVAECSKSLPPICGVIHAAMVLRDVLLEGMTHEDYTQVIRPKVAGTWNIHNVLQSQSISLDYFVVLSSASGILGSRGQGAYAAANTFLDAFVQHRQLNGLPGTSLDLTAVTGAGYLAENAERSEDIIRNFGHETVSEEEVLALLSAAVRGECPAQCLTGLKLHLGADGGWPYYASDPRFTELKAECLAAAEREGLMPKQTISPGNAFRAANSDEEAANIAGQGILQKLSEVLTVDIQDLDVARNITSYGLDSLTAIELRNWIAKEFRANLQILELLSSGTINDLAALTVQKTRMA</sequence>
<keyword evidence="14" id="KW-1185">Reference proteome</keyword>
<dbReference type="InterPro" id="IPR014030">
    <property type="entry name" value="Ketoacyl_synth_N"/>
</dbReference>
<evidence type="ECO:0000313" key="13">
    <source>
        <dbReference type="EMBL" id="KAK4642160.1"/>
    </source>
</evidence>
<feature type="region of interest" description="N-terminal hotdog fold" evidence="8">
    <location>
        <begin position="930"/>
        <end position="1059"/>
    </location>
</feature>
<keyword evidence="1" id="KW-0596">Phosphopantetheine</keyword>
<keyword evidence="7" id="KW-0012">Acyltransferase</keyword>
<dbReference type="SMART" id="SM00829">
    <property type="entry name" value="PKS_ER"/>
    <property type="match status" value="1"/>
</dbReference>
<dbReference type="Gene3D" id="3.40.366.10">
    <property type="entry name" value="Malonyl-Coenzyme A Acyl Carrier Protein, domain 2"/>
    <property type="match status" value="1"/>
</dbReference>
<dbReference type="CDD" id="cd00833">
    <property type="entry name" value="PKS"/>
    <property type="match status" value="1"/>
</dbReference>
<feature type="domain" description="Ketosynthase family 3 (KS3)" evidence="11">
    <location>
        <begin position="15"/>
        <end position="440"/>
    </location>
</feature>
<keyword evidence="5" id="KW-0560">Oxidoreductase</keyword>
<dbReference type="InterPro" id="IPR020806">
    <property type="entry name" value="PKS_PP-bd"/>
</dbReference>
<comment type="caution">
    <text evidence="13">The sequence shown here is derived from an EMBL/GenBank/DDBJ whole genome shotgun (WGS) entry which is preliminary data.</text>
</comment>
<dbReference type="PROSITE" id="PS00606">
    <property type="entry name" value="KS3_1"/>
    <property type="match status" value="1"/>
</dbReference>
<dbReference type="SUPFAM" id="SSF50129">
    <property type="entry name" value="GroES-like"/>
    <property type="match status" value="1"/>
</dbReference>
<dbReference type="Pfam" id="PF00698">
    <property type="entry name" value="Acyl_transf_1"/>
    <property type="match status" value="1"/>
</dbReference>
<evidence type="ECO:0000256" key="2">
    <source>
        <dbReference type="ARBA" id="ARBA00022553"/>
    </source>
</evidence>
<dbReference type="EMBL" id="JAFFGZ010000007">
    <property type="protein sequence ID" value="KAK4642160.1"/>
    <property type="molecule type" value="Genomic_DNA"/>
</dbReference>
<dbReference type="InterPro" id="IPR020843">
    <property type="entry name" value="ER"/>
</dbReference>
<dbReference type="InterPro" id="IPR013149">
    <property type="entry name" value="ADH-like_C"/>
</dbReference>
<dbReference type="SUPFAM" id="SSF52151">
    <property type="entry name" value="FabD/lysophospholipase-like"/>
    <property type="match status" value="1"/>
</dbReference>
<evidence type="ECO:0000256" key="5">
    <source>
        <dbReference type="ARBA" id="ARBA00023002"/>
    </source>
</evidence>
<dbReference type="InterPro" id="IPR036736">
    <property type="entry name" value="ACP-like_sf"/>
</dbReference>
<dbReference type="InterPro" id="IPR011032">
    <property type="entry name" value="GroES-like_sf"/>
</dbReference>
<evidence type="ECO:0000259" key="10">
    <source>
        <dbReference type="PROSITE" id="PS50075"/>
    </source>
</evidence>
<feature type="domain" description="Carrier" evidence="10">
    <location>
        <begin position="2131"/>
        <end position="2208"/>
    </location>
</feature>
<dbReference type="InterPro" id="IPR036291">
    <property type="entry name" value="NAD(P)-bd_dom_sf"/>
</dbReference>
<dbReference type="InterPro" id="IPR018201">
    <property type="entry name" value="Ketoacyl_synth_AS"/>
</dbReference>
<keyword evidence="6" id="KW-0511">Multifunctional enzyme</keyword>
<dbReference type="InterPro" id="IPR057326">
    <property type="entry name" value="KR_dom"/>
</dbReference>
<evidence type="ECO:0000256" key="3">
    <source>
        <dbReference type="ARBA" id="ARBA00022679"/>
    </source>
</evidence>
<dbReference type="SMART" id="SM00826">
    <property type="entry name" value="PKS_DH"/>
    <property type="match status" value="1"/>
</dbReference>
<dbReference type="PROSITE" id="PS52004">
    <property type="entry name" value="KS3_2"/>
    <property type="match status" value="1"/>
</dbReference>
<dbReference type="InterPro" id="IPR049900">
    <property type="entry name" value="PKS_mFAS_DH"/>
</dbReference>
<dbReference type="Gene3D" id="3.40.47.10">
    <property type="match status" value="1"/>
</dbReference>
<dbReference type="Gene3D" id="3.10.129.110">
    <property type="entry name" value="Polyketide synthase dehydratase"/>
    <property type="match status" value="1"/>
</dbReference>
<dbReference type="Pfam" id="PF16197">
    <property type="entry name" value="KAsynt_C_assoc"/>
    <property type="match status" value="1"/>
</dbReference>
<evidence type="ECO:0000256" key="8">
    <source>
        <dbReference type="PROSITE-ProRule" id="PRU01363"/>
    </source>
</evidence>
<evidence type="ECO:0000259" key="11">
    <source>
        <dbReference type="PROSITE" id="PS52004"/>
    </source>
</evidence>
<keyword evidence="2" id="KW-0597">Phosphoprotein</keyword>
<protein>
    <submittedName>
        <fullName evidence="13">Type I Iterative PKS</fullName>
    </submittedName>
</protein>
<dbReference type="InterPro" id="IPR049552">
    <property type="entry name" value="PKS_DH_N"/>
</dbReference>
<dbReference type="PANTHER" id="PTHR43775">
    <property type="entry name" value="FATTY ACID SYNTHASE"/>
    <property type="match status" value="1"/>
</dbReference>
<evidence type="ECO:0000256" key="7">
    <source>
        <dbReference type="ARBA" id="ARBA00023315"/>
    </source>
</evidence>
<dbReference type="InterPro" id="IPR006162">
    <property type="entry name" value="Ppantetheine_attach_site"/>
</dbReference>
<reference evidence="13 14" key="1">
    <citation type="journal article" date="2023" name="bioRxiv">
        <title>High-quality genome assemblies of four members of thePodospora anserinaspecies complex.</title>
        <authorList>
            <person name="Ament-Velasquez S.L."/>
            <person name="Vogan A.A."/>
            <person name="Wallerman O."/>
            <person name="Hartmann F."/>
            <person name="Gautier V."/>
            <person name="Silar P."/>
            <person name="Giraud T."/>
            <person name="Johannesson H."/>
        </authorList>
    </citation>
    <scope>NUCLEOTIDE SEQUENCE [LARGE SCALE GENOMIC DNA]</scope>
    <source>
        <strain evidence="13 14">CBS 112042</strain>
    </source>
</reference>
<dbReference type="PROSITE" id="PS51257">
    <property type="entry name" value="PROKAR_LIPOPROTEIN"/>
    <property type="match status" value="1"/>
</dbReference>
<dbReference type="Pfam" id="PF02801">
    <property type="entry name" value="Ketoacyl-synt_C"/>
    <property type="match status" value="1"/>
</dbReference>
<dbReference type="Gene3D" id="3.30.70.3290">
    <property type="match status" value="1"/>
</dbReference>
<dbReference type="InterPro" id="IPR020841">
    <property type="entry name" value="PKS_Beta-ketoAc_synthase_dom"/>
</dbReference>
<dbReference type="InterPro" id="IPR013968">
    <property type="entry name" value="PKS_KR"/>
</dbReference>
<dbReference type="Pfam" id="PF00109">
    <property type="entry name" value="ketoacyl-synt"/>
    <property type="match status" value="1"/>
</dbReference>
<dbReference type="InterPro" id="IPR032821">
    <property type="entry name" value="PKS_assoc"/>
</dbReference>
<feature type="compositionally biased region" description="Low complexity" evidence="9">
    <location>
        <begin position="1086"/>
        <end position="1106"/>
    </location>
</feature>
<feature type="domain" description="PKS/mFAS DH" evidence="12">
    <location>
        <begin position="930"/>
        <end position="1284"/>
    </location>
</feature>
<dbReference type="PROSITE" id="PS00012">
    <property type="entry name" value="PHOSPHOPANTETHEINE"/>
    <property type="match status" value="1"/>
</dbReference>
<dbReference type="SUPFAM" id="SSF55048">
    <property type="entry name" value="Probable ACP-binding domain of malonyl-CoA ACP transacylase"/>
    <property type="match status" value="1"/>
</dbReference>
<keyword evidence="3" id="KW-0808">Transferase</keyword>
<dbReference type="SUPFAM" id="SSF53901">
    <property type="entry name" value="Thiolase-like"/>
    <property type="match status" value="1"/>
</dbReference>
<dbReference type="InterPro" id="IPR016036">
    <property type="entry name" value="Malonyl_transacylase_ACP-bd"/>
</dbReference>
<dbReference type="CDD" id="cd05195">
    <property type="entry name" value="enoyl_red"/>
    <property type="match status" value="1"/>
</dbReference>
<dbReference type="InterPro" id="IPR050091">
    <property type="entry name" value="PKS_NRPS_Biosynth_Enz"/>
</dbReference>
<evidence type="ECO:0000256" key="9">
    <source>
        <dbReference type="SAM" id="MobiDB-lite"/>
    </source>
</evidence>
<dbReference type="Pfam" id="PF08659">
    <property type="entry name" value="KR"/>
    <property type="match status" value="1"/>
</dbReference>
<dbReference type="Pfam" id="PF21089">
    <property type="entry name" value="PKS_DH_N"/>
    <property type="match status" value="1"/>
</dbReference>
<feature type="region of interest" description="Disordered" evidence="9">
    <location>
        <begin position="1086"/>
        <end position="1121"/>
    </location>
</feature>
<dbReference type="Gene3D" id="3.90.180.10">
    <property type="entry name" value="Medium-chain alcohol dehydrogenases, catalytic domain"/>
    <property type="match status" value="1"/>
</dbReference>
<dbReference type="SMART" id="SM00827">
    <property type="entry name" value="PKS_AT"/>
    <property type="match status" value="1"/>
</dbReference>
<dbReference type="InterPro" id="IPR009081">
    <property type="entry name" value="PP-bd_ACP"/>
</dbReference>
<dbReference type="SUPFAM" id="SSF51735">
    <property type="entry name" value="NAD(P)-binding Rossmann-fold domains"/>
    <property type="match status" value="2"/>
</dbReference>
<dbReference type="InterPro" id="IPR014031">
    <property type="entry name" value="Ketoacyl_synth_C"/>
</dbReference>
<dbReference type="Gene3D" id="1.10.1200.10">
    <property type="entry name" value="ACP-like"/>
    <property type="match status" value="1"/>
</dbReference>
<keyword evidence="4" id="KW-0521">NADP</keyword>
<dbReference type="PROSITE" id="PS50075">
    <property type="entry name" value="CARRIER"/>
    <property type="match status" value="1"/>
</dbReference>
<evidence type="ECO:0000313" key="14">
    <source>
        <dbReference type="Proteomes" id="UP001322138"/>
    </source>
</evidence>
<feature type="region of interest" description="C-terminal hotdog fold" evidence="8">
    <location>
        <begin position="1132"/>
        <end position="1284"/>
    </location>
</feature>
<dbReference type="SMART" id="SM00825">
    <property type="entry name" value="PKS_KS"/>
    <property type="match status" value="1"/>
</dbReference>
<dbReference type="InterPro" id="IPR016035">
    <property type="entry name" value="Acyl_Trfase/lysoPLipase"/>
</dbReference>
<evidence type="ECO:0000256" key="4">
    <source>
        <dbReference type="ARBA" id="ARBA00022857"/>
    </source>
</evidence>
<dbReference type="PANTHER" id="PTHR43775:SF13">
    <property type="entry name" value="POLYKETIDE SYNTHASE 1"/>
    <property type="match status" value="1"/>
</dbReference>
<dbReference type="Proteomes" id="UP001322138">
    <property type="component" value="Unassembled WGS sequence"/>
</dbReference>
<dbReference type="RefSeq" id="XP_062731136.1">
    <property type="nucleotide sequence ID" value="XM_062872850.1"/>
</dbReference>
<proteinExistence type="predicted"/>
<accession>A0ABR0FGE6</accession>
<evidence type="ECO:0000256" key="1">
    <source>
        <dbReference type="ARBA" id="ARBA00022450"/>
    </source>
</evidence>
<dbReference type="InterPro" id="IPR014043">
    <property type="entry name" value="Acyl_transferase_dom"/>
</dbReference>
<dbReference type="InterPro" id="IPR001227">
    <property type="entry name" value="Ac_transferase_dom_sf"/>
</dbReference>
<evidence type="ECO:0000259" key="12">
    <source>
        <dbReference type="PROSITE" id="PS52019"/>
    </source>
</evidence>
<dbReference type="SMART" id="SM00823">
    <property type="entry name" value="PKS_PP"/>
    <property type="match status" value="1"/>
</dbReference>
<gene>
    <name evidence="13" type="ORF">QC761_0081630</name>
</gene>
<dbReference type="SMART" id="SM00822">
    <property type="entry name" value="PKS_KR"/>
    <property type="match status" value="1"/>
</dbReference>
<evidence type="ECO:0000256" key="6">
    <source>
        <dbReference type="ARBA" id="ARBA00023268"/>
    </source>
</evidence>